<evidence type="ECO:0000256" key="5">
    <source>
        <dbReference type="ARBA" id="ARBA00023239"/>
    </source>
</evidence>
<keyword evidence="3 7" id="KW-1133">Transmembrane helix</keyword>
<evidence type="ECO:0000256" key="6">
    <source>
        <dbReference type="ARBA" id="ARBA00023316"/>
    </source>
</evidence>
<dbReference type="PANTHER" id="PTHR30518">
    <property type="entry name" value="ENDOLYTIC MUREIN TRANSGLYCOSYLASE"/>
    <property type="match status" value="1"/>
</dbReference>
<dbReference type="PROSITE" id="PS51257">
    <property type="entry name" value="PROKAR_LIPOPROTEIN"/>
    <property type="match status" value="1"/>
</dbReference>
<dbReference type="EMBL" id="CP103416">
    <property type="protein sequence ID" value="UVW34015.1"/>
    <property type="molecule type" value="Genomic_DNA"/>
</dbReference>
<keyword evidence="1 7" id="KW-1003">Cell membrane</keyword>
<dbReference type="PANTHER" id="PTHR30518:SF2">
    <property type="entry name" value="ENDOLYTIC MUREIN TRANSGLYCOSYLASE"/>
    <property type="match status" value="1"/>
</dbReference>
<dbReference type="Proteomes" id="UP001059934">
    <property type="component" value="Chromosome"/>
</dbReference>
<dbReference type="Gene3D" id="3.30.1490.480">
    <property type="entry name" value="Endolytic murein transglycosylase"/>
    <property type="match status" value="1"/>
</dbReference>
<evidence type="ECO:0000256" key="1">
    <source>
        <dbReference type="ARBA" id="ARBA00022475"/>
    </source>
</evidence>
<dbReference type="Gene3D" id="3.30.160.60">
    <property type="entry name" value="Classic Zinc Finger"/>
    <property type="match status" value="1"/>
</dbReference>
<dbReference type="EC" id="4.2.2.29" evidence="7"/>
<evidence type="ECO:0000256" key="3">
    <source>
        <dbReference type="ARBA" id="ARBA00022989"/>
    </source>
</evidence>
<dbReference type="CDD" id="cd08010">
    <property type="entry name" value="MltG_like"/>
    <property type="match status" value="1"/>
</dbReference>
<feature type="site" description="Important for catalytic activity" evidence="7">
    <location>
        <position position="218"/>
    </location>
</feature>
<evidence type="ECO:0000256" key="2">
    <source>
        <dbReference type="ARBA" id="ARBA00022692"/>
    </source>
</evidence>
<keyword evidence="4 7" id="KW-0472">Membrane</keyword>
<comment type="function">
    <text evidence="7">Functions as a peptidoglycan terminase that cleaves nascent peptidoglycan strands endolytically to terminate their elongation.</text>
</comment>
<dbReference type="HAMAP" id="MF_02065">
    <property type="entry name" value="MltG"/>
    <property type="match status" value="1"/>
</dbReference>
<accession>A0ABY5TJG5</accession>
<evidence type="ECO:0000313" key="9">
    <source>
        <dbReference type="Proteomes" id="UP001059934"/>
    </source>
</evidence>
<sequence length="347" mass="38546">MLRRLLGSLALLTAFLACALGLALLGYYELQEPIELQQGQAALVWQVDKGSSLTQVNRQLHKREILSHPKLLSLYARVSGRAAIQAGHYQIESGETALQLLEKFNRGAVISYQITFPEGWNFQQWITQLATVEQFADIRGLSQGQIMTAANIDKAHPEGWLFPDTYSYTHEDSALDIVARAHRKMLQVLDQAWQGREQGLPYASAYDALIMASIVEKETGQVAERAAIAGVFVRRLDKGMRLQTDPTVIYGLGNAYKGNITRQHLKMLTPHNTYRINGLPPTPIAMPSAAAIEAALHPEAGTSLYFVARGDGGHHFSDSLEEHQKAVRQYQINQRAVDYQSAPKAKN</sequence>
<keyword evidence="2 7" id="KW-0812">Transmembrane</keyword>
<reference evidence="8" key="1">
    <citation type="submission" date="2022-08" db="EMBL/GenBank/DDBJ databases">
        <title>Catabolic pathway analysis in culturable SAR92 clade bacteria reveals their overlooked roles in DMSP degradation in coastal seas.</title>
        <authorList>
            <person name="He X."/>
            <person name="Zhang X."/>
            <person name="Zhang Y."/>
        </authorList>
    </citation>
    <scope>NUCLEOTIDE SEQUENCE</scope>
    <source>
        <strain evidence="8">H455</strain>
    </source>
</reference>
<gene>
    <name evidence="7 8" type="primary">mltG</name>
    <name evidence="8" type="ORF">NYF23_08185</name>
</gene>
<proteinExistence type="inferred from homology"/>
<keyword evidence="7" id="KW-0997">Cell inner membrane</keyword>
<comment type="similarity">
    <text evidence="7">Belongs to the transglycosylase MltG family.</text>
</comment>
<comment type="catalytic activity">
    <reaction evidence="7">
        <text>a peptidoglycan chain = a peptidoglycan chain with N-acetyl-1,6-anhydromuramyl-[peptide] at the reducing end + a peptidoglycan chain with N-acetylglucosamine at the non-reducing end.</text>
        <dbReference type="EC" id="4.2.2.29"/>
    </reaction>
</comment>
<evidence type="ECO:0000256" key="7">
    <source>
        <dbReference type="HAMAP-Rule" id="MF_02065"/>
    </source>
</evidence>
<name>A0ABY5TJG5_9GAMM</name>
<evidence type="ECO:0000256" key="4">
    <source>
        <dbReference type="ARBA" id="ARBA00023136"/>
    </source>
</evidence>
<keyword evidence="6 7" id="KW-0961">Cell wall biogenesis/degradation</keyword>
<dbReference type="Pfam" id="PF02618">
    <property type="entry name" value="YceG"/>
    <property type="match status" value="1"/>
</dbReference>
<dbReference type="InterPro" id="IPR003770">
    <property type="entry name" value="MLTG-like"/>
</dbReference>
<keyword evidence="5 7" id="KW-0456">Lyase</keyword>
<evidence type="ECO:0000313" key="8">
    <source>
        <dbReference type="EMBL" id="UVW34015.1"/>
    </source>
</evidence>
<protein>
    <recommendedName>
        <fullName evidence="7">Endolytic murein transglycosylase</fullName>
        <ecNumber evidence="7">4.2.2.29</ecNumber>
    </recommendedName>
    <alternativeName>
        <fullName evidence="7">Peptidoglycan lytic transglycosylase</fullName>
    </alternativeName>
    <alternativeName>
        <fullName evidence="7">Peptidoglycan polymerization terminase</fullName>
    </alternativeName>
</protein>
<organism evidence="8 9">
    <name type="scientific">SAR92 clade bacterium H455</name>
    <dbReference type="NCBI Taxonomy" id="2974818"/>
    <lineage>
        <taxon>Bacteria</taxon>
        <taxon>Pseudomonadati</taxon>
        <taxon>Pseudomonadota</taxon>
        <taxon>Gammaproteobacteria</taxon>
        <taxon>Cellvibrionales</taxon>
        <taxon>Porticoccaceae</taxon>
        <taxon>SAR92 clade</taxon>
    </lineage>
</organism>
<dbReference type="NCBIfam" id="TIGR00247">
    <property type="entry name" value="endolytic transglycosylase MltG"/>
    <property type="match status" value="1"/>
</dbReference>
<keyword evidence="9" id="KW-1185">Reference proteome</keyword>